<dbReference type="OrthoDB" id="9779872at2"/>
<keyword evidence="1" id="KW-0813">Transport</keyword>
<reference evidence="6" key="1">
    <citation type="submission" date="2019-04" db="EMBL/GenBank/DDBJ databases">
        <title>Whole genome sequencing of cave bacteria.</title>
        <authorList>
            <person name="Gan H.M."/>
            <person name="Barton H."/>
            <person name="Savka M.A."/>
        </authorList>
    </citation>
    <scope>NUCLEOTIDE SEQUENCE [LARGE SCALE GENOMIC DNA]</scope>
    <source>
        <strain evidence="6">LC387</strain>
    </source>
</reference>
<dbReference type="GO" id="GO:0005524">
    <property type="term" value="F:ATP binding"/>
    <property type="evidence" value="ECO:0007669"/>
    <property type="project" value="UniProtKB-KW"/>
</dbReference>
<organism evidence="6 7">
    <name type="scientific">Afipia massiliensis</name>
    <dbReference type="NCBI Taxonomy" id="211460"/>
    <lineage>
        <taxon>Bacteria</taxon>
        <taxon>Pseudomonadati</taxon>
        <taxon>Pseudomonadota</taxon>
        <taxon>Alphaproteobacteria</taxon>
        <taxon>Hyphomicrobiales</taxon>
        <taxon>Nitrobacteraceae</taxon>
        <taxon>Afipia</taxon>
    </lineage>
</organism>
<dbReference type="Proteomes" id="UP000034832">
    <property type="component" value="Unassembled WGS sequence"/>
</dbReference>
<gene>
    <name evidence="6" type="ORF">YH63_005010</name>
</gene>
<dbReference type="InterPro" id="IPR027417">
    <property type="entry name" value="P-loop_NTPase"/>
</dbReference>
<keyword evidence="7" id="KW-1185">Reference proteome</keyword>
<evidence type="ECO:0000256" key="2">
    <source>
        <dbReference type="ARBA" id="ARBA00022741"/>
    </source>
</evidence>
<dbReference type="PANTHER" id="PTHR45772:SF9">
    <property type="entry name" value="CONSERVED COMPONENT OF ABC TRANSPORTER FOR NATURAL AMINO ACIDS"/>
    <property type="match status" value="1"/>
</dbReference>
<comment type="caution">
    <text evidence="6">The sequence shown here is derived from an EMBL/GenBank/DDBJ whole genome shotgun (WGS) entry which is preliminary data.</text>
</comment>
<dbReference type="SUPFAM" id="SSF52540">
    <property type="entry name" value="P-loop containing nucleoside triphosphate hydrolases"/>
    <property type="match status" value="1"/>
</dbReference>
<dbReference type="RefSeq" id="WP_046828551.1">
    <property type="nucleotide sequence ID" value="NZ_LBIA02000001.1"/>
</dbReference>
<sequence length="257" mass="27807">MIHVSPAQTNGTCLELTALTKLFGGYRAINNVGFGLQRGTINAIIGPNGAGKSTLFNLITGHYTPTTGAVQYDGRDITGVPPHRLSKLGIGRSFQRTNVFAKLTVFENIQAALIAHRGLGSQMFSRSEAMFQRETNDVLVSVGLFDGADVPAGLLAYGEQKQLELGMTLALNPTLLLLDEPTAGMSTAETERSIDLIRRIVRERGITLLFTEHDIHAVFSISDRILVLEQGTLIADGTPEDIRANEQVKRSYLGGRG</sequence>
<dbReference type="CDD" id="cd03219">
    <property type="entry name" value="ABC_Mj1267_LivG_branched"/>
    <property type="match status" value="1"/>
</dbReference>
<dbReference type="Gene3D" id="3.40.50.300">
    <property type="entry name" value="P-loop containing nucleotide triphosphate hydrolases"/>
    <property type="match status" value="1"/>
</dbReference>
<evidence type="ECO:0000256" key="1">
    <source>
        <dbReference type="ARBA" id="ARBA00022448"/>
    </source>
</evidence>
<evidence type="ECO:0000313" key="6">
    <source>
        <dbReference type="EMBL" id="TKT73878.1"/>
    </source>
</evidence>
<evidence type="ECO:0000256" key="3">
    <source>
        <dbReference type="ARBA" id="ARBA00022840"/>
    </source>
</evidence>
<comment type="function">
    <text evidence="4">Involved in beta-(1--&gt;2)glucan export. Transmembrane domains (TMD) form a pore in the inner membrane and the ATP-binding domain (NBD) is responsible for energy generation.</text>
</comment>
<dbReference type="PROSITE" id="PS50893">
    <property type="entry name" value="ABC_TRANSPORTER_2"/>
    <property type="match status" value="1"/>
</dbReference>
<dbReference type="Pfam" id="PF12399">
    <property type="entry name" value="BCA_ABC_TP_C"/>
    <property type="match status" value="1"/>
</dbReference>
<proteinExistence type="predicted"/>
<accession>A0A4U6BXB4</accession>
<name>A0A4U6BXB4_9BRAD</name>
<dbReference type="Pfam" id="PF00005">
    <property type="entry name" value="ABC_tran"/>
    <property type="match status" value="1"/>
</dbReference>
<dbReference type="SMART" id="SM00382">
    <property type="entry name" value="AAA"/>
    <property type="match status" value="1"/>
</dbReference>
<dbReference type="GO" id="GO:0016887">
    <property type="term" value="F:ATP hydrolysis activity"/>
    <property type="evidence" value="ECO:0007669"/>
    <property type="project" value="InterPro"/>
</dbReference>
<dbReference type="STRING" id="211460.YH63_13895"/>
<dbReference type="GO" id="GO:0005886">
    <property type="term" value="C:plasma membrane"/>
    <property type="evidence" value="ECO:0007669"/>
    <property type="project" value="TreeGrafter"/>
</dbReference>
<dbReference type="InterPro" id="IPR003439">
    <property type="entry name" value="ABC_transporter-like_ATP-bd"/>
</dbReference>
<keyword evidence="3 6" id="KW-0067">ATP-binding</keyword>
<dbReference type="InterPro" id="IPR051120">
    <property type="entry name" value="ABC_AA/LPS_Transport"/>
</dbReference>
<dbReference type="InterPro" id="IPR003593">
    <property type="entry name" value="AAA+_ATPase"/>
</dbReference>
<evidence type="ECO:0000256" key="4">
    <source>
        <dbReference type="ARBA" id="ARBA00024722"/>
    </source>
</evidence>
<dbReference type="EMBL" id="LBIA02000001">
    <property type="protein sequence ID" value="TKT73878.1"/>
    <property type="molecule type" value="Genomic_DNA"/>
</dbReference>
<protein>
    <submittedName>
        <fullName evidence="6">ABC transporter ATP-binding protein</fullName>
    </submittedName>
</protein>
<dbReference type="AlphaFoldDB" id="A0A4U6BXB4"/>
<dbReference type="InterPro" id="IPR032823">
    <property type="entry name" value="BCA_ABC_TP_C"/>
</dbReference>
<dbReference type="PANTHER" id="PTHR45772">
    <property type="entry name" value="CONSERVED COMPONENT OF ABC TRANSPORTER FOR NATURAL AMINO ACIDS-RELATED"/>
    <property type="match status" value="1"/>
</dbReference>
<evidence type="ECO:0000259" key="5">
    <source>
        <dbReference type="PROSITE" id="PS50893"/>
    </source>
</evidence>
<feature type="domain" description="ABC transporter" evidence="5">
    <location>
        <begin position="14"/>
        <end position="255"/>
    </location>
</feature>
<dbReference type="FunFam" id="3.40.50.300:FF:000421">
    <property type="entry name" value="Branched-chain amino acid ABC transporter ATP-binding protein"/>
    <property type="match status" value="1"/>
</dbReference>
<evidence type="ECO:0000313" key="7">
    <source>
        <dbReference type="Proteomes" id="UP000034832"/>
    </source>
</evidence>
<keyword evidence="2" id="KW-0547">Nucleotide-binding</keyword>